<evidence type="ECO:0000313" key="6">
    <source>
        <dbReference type="EMBL" id="MFD2829428.1"/>
    </source>
</evidence>
<dbReference type="PANTHER" id="PTHR46233:SF3">
    <property type="entry name" value="HYDROXYACYLGLUTATHIONE HYDROLASE GLOC"/>
    <property type="match status" value="1"/>
</dbReference>
<dbReference type="Pfam" id="PF00753">
    <property type="entry name" value="Lactamase_B"/>
    <property type="match status" value="1"/>
</dbReference>
<evidence type="ECO:0000313" key="7">
    <source>
        <dbReference type="Proteomes" id="UP001597519"/>
    </source>
</evidence>
<evidence type="ECO:0000256" key="4">
    <source>
        <dbReference type="ARBA" id="ARBA00022833"/>
    </source>
</evidence>
<dbReference type="SMART" id="SM00849">
    <property type="entry name" value="Lactamase_B"/>
    <property type="match status" value="1"/>
</dbReference>
<dbReference type="Gene3D" id="3.60.15.10">
    <property type="entry name" value="Ribonuclease Z/Hydroxyacylglutathione hydrolase-like"/>
    <property type="match status" value="1"/>
</dbReference>
<protein>
    <submittedName>
        <fullName evidence="6">MBL fold metallo-hydrolase</fullName>
    </submittedName>
</protein>
<dbReference type="InterPro" id="IPR001279">
    <property type="entry name" value="Metallo-B-lactamas"/>
</dbReference>
<dbReference type="EMBL" id="JBHUOQ010000001">
    <property type="protein sequence ID" value="MFD2829428.1"/>
    <property type="molecule type" value="Genomic_DNA"/>
</dbReference>
<proteinExistence type="predicted"/>
<dbReference type="CDD" id="cd06262">
    <property type="entry name" value="metallo-hydrolase-like_MBL-fold"/>
    <property type="match status" value="1"/>
</dbReference>
<dbReference type="InterPro" id="IPR036866">
    <property type="entry name" value="RibonucZ/Hydroxyglut_hydro"/>
</dbReference>
<keyword evidence="2" id="KW-0479">Metal-binding</keyword>
<comment type="caution">
    <text evidence="6">The sequence shown here is derived from an EMBL/GenBank/DDBJ whole genome shotgun (WGS) entry which is preliminary data.</text>
</comment>
<accession>A0ABW5WT34</accession>
<dbReference type="InterPro" id="IPR051453">
    <property type="entry name" value="MBL_Glyoxalase_II"/>
</dbReference>
<evidence type="ECO:0000256" key="3">
    <source>
        <dbReference type="ARBA" id="ARBA00022801"/>
    </source>
</evidence>
<evidence type="ECO:0000256" key="1">
    <source>
        <dbReference type="ARBA" id="ARBA00001947"/>
    </source>
</evidence>
<evidence type="ECO:0000256" key="2">
    <source>
        <dbReference type="ARBA" id="ARBA00022723"/>
    </source>
</evidence>
<keyword evidence="4" id="KW-0862">Zinc</keyword>
<reference evidence="7" key="1">
    <citation type="journal article" date="2019" name="Int. J. Syst. Evol. Microbiol.">
        <title>The Global Catalogue of Microorganisms (GCM) 10K type strain sequencing project: providing services to taxonomists for standard genome sequencing and annotation.</title>
        <authorList>
            <consortium name="The Broad Institute Genomics Platform"/>
            <consortium name="The Broad Institute Genome Sequencing Center for Infectious Disease"/>
            <person name="Wu L."/>
            <person name="Ma J."/>
        </authorList>
    </citation>
    <scope>NUCLEOTIDE SEQUENCE [LARGE SCALE GENOMIC DNA]</scope>
    <source>
        <strain evidence="7">KCTC 33575</strain>
    </source>
</reference>
<dbReference type="RefSeq" id="WP_377771416.1">
    <property type="nucleotide sequence ID" value="NZ_JBHUOQ010000001.1"/>
</dbReference>
<dbReference type="SUPFAM" id="SSF56281">
    <property type="entry name" value="Metallo-hydrolase/oxidoreductase"/>
    <property type="match status" value="1"/>
</dbReference>
<name>A0ABW5WT34_9STAP</name>
<dbReference type="PANTHER" id="PTHR46233">
    <property type="entry name" value="HYDROXYACYLGLUTATHIONE HYDROLASE GLOC"/>
    <property type="match status" value="1"/>
</dbReference>
<sequence>MNIRSLTLGLVDTNCYFLSNGKGTIIVDPSANAEAIIDEADDIGMPVEAILLTHTHYDHIGALDQVHQKFGAPVYVSGEEQHWLKDPDLNGSGKYAGMGMTPIQSSVESTVLSEGHHTIGSFSFEVIHTPGHSPGSLSYLFNEDDALVSGDVLFSGGIGRTDLHQGDYDTLIHSIKDKLYVLDDNLTVYPGHGIPTTIGEEKLTNPFVR</sequence>
<keyword evidence="3" id="KW-0378">Hydrolase</keyword>
<feature type="domain" description="Metallo-beta-lactamase" evidence="5">
    <location>
        <begin position="12"/>
        <end position="192"/>
    </location>
</feature>
<keyword evidence="7" id="KW-1185">Reference proteome</keyword>
<evidence type="ECO:0000259" key="5">
    <source>
        <dbReference type="SMART" id="SM00849"/>
    </source>
</evidence>
<gene>
    <name evidence="6" type="ORF">ACFSX4_03045</name>
</gene>
<comment type="cofactor">
    <cofactor evidence="1">
        <name>Zn(2+)</name>
        <dbReference type="ChEBI" id="CHEBI:29105"/>
    </cofactor>
</comment>
<organism evidence="6 7">
    <name type="scientific">Corticicoccus populi</name>
    <dbReference type="NCBI Taxonomy" id="1812821"/>
    <lineage>
        <taxon>Bacteria</taxon>
        <taxon>Bacillati</taxon>
        <taxon>Bacillota</taxon>
        <taxon>Bacilli</taxon>
        <taxon>Bacillales</taxon>
        <taxon>Staphylococcaceae</taxon>
        <taxon>Corticicoccus</taxon>
    </lineage>
</organism>
<dbReference type="Proteomes" id="UP001597519">
    <property type="component" value="Unassembled WGS sequence"/>
</dbReference>